<name>A0ABT2T817_9FIRM</name>
<proteinExistence type="predicted"/>
<dbReference type="CDD" id="cd07505">
    <property type="entry name" value="HAD_BPGM-like"/>
    <property type="match status" value="1"/>
</dbReference>
<reference evidence="1 2" key="1">
    <citation type="journal article" date="2021" name="ISME Commun">
        <title>Automated analysis of genomic sequences facilitates high-throughput and comprehensive description of bacteria.</title>
        <authorList>
            <person name="Hitch T.C.A."/>
        </authorList>
    </citation>
    <scope>NUCLEOTIDE SEQUENCE [LARGE SCALE GENOMIC DNA]</scope>
    <source>
        <strain evidence="1 2">H2_18</strain>
    </source>
</reference>
<dbReference type="PRINTS" id="PR00413">
    <property type="entry name" value="HADHALOGNASE"/>
</dbReference>
<accession>A0ABT2T817</accession>
<protein>
    <submittedName>
        <fullName evidence="1">HAD family phosphatase</fullName>
    </submittedName>
</protein>
<evidence type="ECO:0000313" key="2">
    <source>
        <dbReference type="Proteomes" id="UP001652394"/>
    </source>
</evidence>
<dbReference type="Gene3D" id="3.40.50.1000">
    <property type="entry name" value="HAD superfamily/HAD-like"/>
    <property type="match status" value="1"/>
</dbReference>
<organism evidence="1 2">
    <name type="scientific">Faecalicatena acetigenes</name>
    <dbReference type="NCBI Taxonomy" id="2981790"/>
    <lineage>
        <taxon>Bacteria</taxon>
        <taxon>Bacillati</taxon>
        <taxon>Bacillota</taxon>
        <taxon>Clostridia</taxon>
        <taxon>Lachnospirales</taxon>
        <taxon>Lachnospiraceae</taxon>
        <taxon>Faecalicatena</taxon>
    </lineage>
</organism>
<comment type="caution">
    <text evidence="1">The sequence shown here is derived from an EMBL/GenBank/DDBJ whole genome shotgun (WGS) entry which is preliminary data.</text>
</comment>
<sequence>MIKGIVFDVDGTLLNSMPVWENLGELYLKSLGIAAEKDLRNILFEMSLEEGAAYLIKTYGLALTETEVVSGLNRRVEEFYREKVPLKEGVRQYLDEFKARKIPMTIATSGDRQNAEAALKRLRVSSYFQGIFTCAEIGSSKSQPDIYLAAALQMDTEPENTWVFEDAYHAVLTAKKAGFKTVAVYDKANDRNLARIWNTADIYLAAYTDFALVYKRMAGE</sequence>
<keyword evidence="2" id="KW-1185">Reference proteome</keyword>
<dbReference type="SFLD" id="SFLDG01129">
    <property type="entry name" value="C1.5:_HAD__Beta-PGM__Phosphata"/>
    <property type="match status" value="1"/>
</dbReference>
<dbReference type="Pfam" id="PF13419">
    <property type="entry name" value="HAD_2"/>
    <property type="match status" value="1"/>
</dbReference>
<gene>
    <name evidence="1" type="ORF">OCV51_01665</name>
</gene>
<evidence type="ECO:0000313" key="1">
    <source>
        <dbReference type="EMBL" id="MCU6746375.1"/>
    </source>
</evidence>
<dbReference type="Gene3D" id="1.10.150.240">
    <property type="entry name" value="Putative phosphatase, domain 2"/>
    <property type="match status" value="1"/>
</dbReference>
<dbReference type="SUPFAM" id="SSF56784">
    <property type="entry name" value="HAD-like"/>
    <property type="match status" value="1"/>
</dbReference>
<dbReference type="RefSeq" id="WP_059068457.1">
    <property type="nucleotide sequence ID" value="NZ_JAOQJX010000002.1"/>
</dbReference>
<dbReference type="PANTHER" id="PTHR18901:SF38">
    <property type="entry name" value="PSEUDOURIDINE-5'-PHOSPHATASE"/>
    <property type="match status" value="1"/>
</dbReference>
<dbReference type="InterPro" id="IPR041492">
    <property type="entry name" value="HAD_2"/>
</dbReference>
<dbReference type="InterPro" id="IPR023214">
    <property type="entry name" value="HAD_sf"/>
</dbReference>
<dbReference type="InterPro" id="IPR006439">
    <property type="entry name" value="HAD-SF_hydro_IA"/>
</dbReference>
<dbReference type="Proteomes" id="UP001652394">
    <property type="component" value="Unassembled WGS sequence"/>
</dbReference>
<dbReference type="PANTHER" id="PTHR18901">
    <property type="entry name" value="2-DEOXYGLUCOSE-6-PHOSPHATE PHOSPHATASE 2"/>
    <property type="match status" value="1"/>
</dbReference>
<dbReference type="SFLD" id="SFLDS00003">
    <property type="entry name" value="Haloacid_Dehalogenase"/>
    <property type="match status" value="1"/>
</dbReference>
<dbReference type="InterPro" id="IPR036412">
    <property type="entry name" value="HAD-like_sf"/>
</dbReference>
<dbReference type="NCBIfam" id="TIGR01509">
    <property type="entry name" value="HAD-SF-IA-v3"/>
    <property type="match status" value="1"/>
</dbReference>
<dbReference type="InterPro" id="IPR023198">
    <property type="entry name" value="PGP-like_dom2"/>
</dbReference>
<dbReference type="EMBL" id="JAOQJX010000002">
    <property type="protein sequence ID" value="MCU6746375.1"/>
    <property type="molecule type" value="Genomic_DNA"/>
</dbReference>